<reference evidence="1" key="2">
    <citation type="journal article" date="2022" name="New Phytol.">
        <title>Evolutionary transition to the ectomycorrhizal habit in the genomes of a hyperdiverse lineage of mushroom-forming fungi.</title>
        <authorList>
            <person name="Looney B."/>
            <person name="Miyauchi S."/>
            <person name="Morin E."/>
            <person name="Drula E."/>
            <person name="Courty P.E."/>
            <person name="Kohler A."/>
            <person name="Kuo A."/>
            <person name="LaButti K."/>
            <person name="Pangilinan J."/>
            <person name="Lipzen A."/>
            <person name="Riley R."/>
            <person name="Andreopoulos W."/>
            <person name="He G."/>
            <person name="Johnson J."/>
            <person name="Nolan M."/>
            <person name="Tritt A."/>
            <person name="Barry K.W."/>
            <person name="Grigoriev I.V."/>
            <person name="Nagy L.G."/>
            <person name="Hibbett D."/>
            <person name="Henrissat B."/>
            <person name="Matheny P.B."/>
            <person name="Labbe J."/>
            <person name="Martin F.M."/>
        </authorList>
    </citation>
    <scope>NUCLEOTIDE SEQUENCE</scope>
    <source>
        <strain evidence="1">FP105234-sp</strain>
    </source>
</reference>
<evidence type="ECO:0000313" key="2">
    <source>
        <dbReference type="Proteomes" id="UP000814033"/>
    </source>
</evidence>
<accession>A0ACB8S0N3</accession>
<dbReference type="EMBL" id="MU275868">
    <property type="protein sequence ID" value="KAI0049895.1"/>
    <property type="molecule type" value="Genomic_DNA"/>
</dbReference>
<name>A0ACB8S0N3_9AGAM</name>
<keyword evidence="2" id="KW-1185">Reference proteome</keyword>
<evidence type="ECO:0000313" key="1">
    <source>
        <dbReference type="EMBL" id="KAI0049895.1"/>
    </source>
</evidence>
<protein>
    <submittedName>
        <fullName evidence="1">Uncharacterized protein</fullName>
    </submittedName>
</protein>
<reference evidence="1" key="1">
    <citation type="submission" date="2021-02" db="EMBL/GenBank/DDBJ databases">
        <authorList>
            <consortium name="DOE Joint Genome Institute"/>
            <person name="Ahrendt S."/>
            <person name="Looney B.P."/>
            <person name="Miyauchi S."/>
            <person name="Morin E."/>
            <person name="Drula E."/>
            <person name="Courty P.E."/>
            <person name="Chicoki N."/>
            <person name="Fauchery L."/>
            <person name="Kohler A."/>
            <person name="Kuo A."/>
            <person name="Labutti K."/>
            <person name="Pangilinan J."/>
            <person name="Lipzen A."/>
            <person name="Riley R."/>
            <person name="Andreopoulos W."/>
            <person name="He G."/>
            <person name="Johnson J."/>
            <person name="Barry K.W."/>
            <person name="Grigoriev I.V."/>
            <person name="Nagy L."/>
            <person name="Hibbett D."/>
            <person name="Henrissat B."/>
            <person name="Matheny P.B."/>
            <person name="Labbe J."/>
            <person name="Martin F."/>
        </authorList>
    </citation>
    <scope>NUCLEOTIDE SEQUENCE</scope>
    <source>
        <strain evidence="1">FP105234-sp</strain>
    </source>
</reference>
<organism evidence="1 2">
    <name type="scientific">Auriscalpium vulgare</name>
    <dbReference type="NCBI Taxonomy" id="40419"/>
    <lineage>
        <taxon>Eukaryota</taxon>
        <taxon>Fungi</taxon>
        <taxon>Dikarya</taxon>
        <taxon>Basidiomycota</taxon>
        <taxon>Agaricomycotina</taxon>
        <taxon>Agaricomycetes</taxon>
        <taxon>Russulales</taxon>
        <taxon>Auriscalpiaceae</taxon>
        <taxon>Auriscalpium</taxon>
    </lineage>
</organism>
<gene>
    <name evidence="1" type="ORF">FA95DRAFT_780023</name>
</gene>
<comment type="caution">
    <text evidence="1">The sequence shown here is derived from an EMBL/GenBank/DDBJ whole genome shotgun (WGS) entry which is preliminary data.</text>
</comment>
<dbReference type="Proteomes" id="UP000814033">
    <property type="component" value="Unassembled WGS sequence"/>
</dbReference>
<proteinExistence type="predicted"/>
<sequence>MPCTACSSFSLCVCISPTQNQSQMHESELQASKSHHQRSTVSLRDLRTRMRAQIACCAATTSTRRVATRRDPLWGPGPKGLSRSICCAHAMRIGIRPTAVSVWHNASPYGASHQKQFLQPMAGAHPLFQIQRQHLRQPALRPNRALP</sequence>